<feature type="site" description="Cleavage; by autolysis" evidence="12">
    <location>
        <begin position="95"/>
        <end position="96"/>
    </location>
</feature>
<dbReference type="PRINTS" id="PR00726">
    <property type="entry name" value="LEXASERPTASE"/>
</dbReference>
<evidence type="ECO:0000256" key="5">
    <source>
        <dbReference type="ARBA" id="ARBA00022801"/>
    </source>
</evidence>
<evidence type="ECO:0000259" key="14">
    <source>
        <dbReference type="Pfam" id="PF00717"/>
    </source>
</evidence>
<keyword evidence="3 12" id="KW-0235">DNA replication</keyword>
<evidence type="ECO:0000313" key="17">
    <source>
        <dbReference type="Proteomes" id="UP001144204"/>
    </source>
</evidence>
<dbReference type="AlphaFoldDB" id="A0A9W6B208"/>
<evidence type="ECO:0000256" key="6">
    <source>
        <dbReference type="ARBA" id="ARBA00022813"/>
    </source>
</evidence>
<evidence type="ECO:0000256" key="4">
    <source>
        <dbReference type="ARBA" id="ARBA00022763"/>
    </source>
</evidence>
<keyword evidence="4 12" id="KW-0227">DNA damage</keyword>
<evidence type="ECO:0000256" key="9">
    <source>
        <dbReference type="ARBA" id="ARBA00023163"/>
    </source>
</evidence>
<keyword evidence="8 12" id="KW-0238">DNA-binding</keyword>
<dbReference type="PANTHER" id="PTHR33516">
    <property type="entry name" value="LEXA REPRESSOR"/>
    <property type="match status" value="1"/>
</dbReference>
<accession>A0A9W6B208</accession>
<feature type="domain" description="Peptidase S24/S26A/S26B/S26C" evidence="14">
    <location>
        <begin position="88"/>
        <end position="202"/>
    </location>
</feature>
<dbReference type="HAMAP" id="MF_00015">
    <property type="entry name" value="LexA"/>
    <property type="match status" value="1"/>
</dbReference>
<evidence type="ECO:0000256" key="8">
    <source>
        <dbReference type="ARBA" id="ARBA00023125"/>
    </source>
</evidence>
<dbReference type="Pfam" id="PF00717">
    <property type="entry name" value="Peptidase_S24"/>
    <property type="match status" value="1"/>
</dbReference>
<feature type="active site" description="For autocatalytic cleavage activity" evidence="12">
    <location>
        <position position="131"/>
    </location>
</feature>
<dbReference type="Pfam" id="PF01726">
    <property type="entry name" value="LexA_DNA_bind"/>
    <property type="match status" value="1"/>
</dbReference>
<evidence type="ECO:0000259" key="15">
    <source>
        <dbReference type="Pfam" id="PF01726"/>
    </source>
</evidence>
<feature type="domain" description="LexA repressor DNA-binding" evidence="15">
    <location>
        <begin position="7"/>
        <end position="67"/>
    </location>
</feature>
<keyword evidence="5 12" id="KW-0378">Hydrolase</keyword>
<evidence type="ECO:0000256" key="7">
    <source>
        <dbReference type="ARBA" id="ARBA00023015"/>
    </source>
</evidence>
<dbReference type="SUPFAM" id="SSF46785">
    <property type="entry name" value="Winged helix' DNA-binding domain"/>
    <property type="match status" value="1"/>
</dbReference>
<protein>
    <recommendedName>
        <fullName evidence="12">LexA repressor</fullName>
        <ecNumber evidence="12">3.4.21.88</ecNumber>
    </recommendedName>
</protein>
<gene>
    <name evidence="12 16" type="primary">lexA</name>
    <name evidence="16" type="ORF">WR164_09420</name>
</gene>
<dbReference type="EMBL" id="BRPL01000002">
    <property type="protein sequence ID" value="GLB46963.1"/>
    <property type="molecule type" value="Genomic_DNA"/>
</dbReference>
<comment type="caution">
    <text evidence="16">The sequence shown here is derived from an EMBL/GenBank/DDBJ whole genome shotgun (WGS) entry which is preliminary data.</text>
</comment>
<organism evidence="16 17">
    <name type="scientific">Philodulcilactobacillus myokoensis</name>
    <dbReference type="NCBI Taxonomy" id="2929573"/>
    <lineage>
        <taxon>Bacteria</taxon>
        <taxon>Bacillati</taxon>
        <taxon>Bacillota</taxon>
        <taxon>Bacilli</taxon>
        <taxon>Lactobacillales</taxon>
        <taxon>Lactobacillaceae</taxon>
        <taxon>Philodulcilactobacillus</taxon>
    </lineage>
</organism>
<comment type="similarity">
    <text evidence="1 12 13">Belongs to the peptidase S24 family.</text>
</comment>
<evidence type="ECO:0000256" key="2">
    <source>
        <dbReference type="ARBA" id="ARBA00022491"/>
    </source>
</evidence>
<comment type="catalytic activity">
    <reaction evidence="12">
        <text>Hydrolysis of Ala-|-Gly bond in repressor LexA.</text>
        <dbReference type="EC" id="3.4.21.88"/>
    </reaction>
</comment>
<dbReference type="GO" id="GO:0004252">
    <property type="term" value="F:serine-type endopeptidase activity"/>
    <property type="evidence" value="ECO:0007669"/>
    <property type="project" value="UniProtKB-UniRule"/>
</dbReference>
<dbReference type="InterPro" id="IPR036390">
    <property type="entry name" value="WH_DNA-bd_sf"/>
</dbReference>
<dbReference type="GO" id="GO:0045892">
    <property type="term" value="P:negative regulation of DNA-templated transcription"/>
    <property type="evidence" value="ECO:0007669"/>
    <property type="project" value="UniProtKB-UniRule"/>
</dbReference>
<dbReference type="GO" id="GO:0006260">
    <property type="term" value="P:DNA replication"/>
    <property type="evidence" value="ECO:0007669"/>
    <property type="project" value="UniProtKB-UniRule"/>
</dbReference>
<keyword evidence="9 12" id="KW-0804">Transcription</keyword>
<dbReference type="InterPro" id="IPR039418">
    <property type="entry name" value="LexA-like"/>
</dbReference>
<keyword evidence="17" id="KW-1185">Reference proteome</keyword>
<dbReference type="InterPro" id="IPR050077">
    <property type="entry name" value="LexA_repressor"/>
</dbReference>
<dbReference type="SUPFAM" id="SSF51306">
    <property type="entry name" value="LexA/Signal peptidase"/>
    <property type="match status" value="1"/>
</dbReference>
<dbReference type="CDD" id="cd06529">
    <property type="entry name" value="S24_LexA-like"/>
    <property type="match status" value="1"/>
</dbReference>
<dbReference type="Proteomes" id="UP001144204">
    <property type="component" value="Unassembled WGS sequence"/>
</dbReference>
<comment type="function">
    <text evidence="12">Represses a number of genes involved in the response to DNA damage (SOS response), including recA and lexA. In the presence of single-stranded DNA, RecA interacts with LexA causing an autocatalytic cleavage which disrupts the DNA-binding part of LexA, leading to derepression of the SOS regulon and eventually DNA repair.</text>
</comment>
<dbReference type="RefSeq" id="WP_286136425.1">
    <property type="nucleotide sequence ID" value="NZ_BRPL01000002.1"/>
</dbReference>
<evidence type="ECO:0000256" key="13">
    <source>
        <dbReference type="RuleBase" id="RU003991"/>
    </source>
</evidence>
<evidence type="ECO:0000256" key="3">
    <source>
        <dbReference type="ARBA" id="ARBA00022705"/>
    </source>
</evidence>
<evidence type="ECO:0000256" key="10">
    <source>
        <dbReference type="ARBA" id="ARBA00023204"/>
    </source>
</evidence>
<dbReference type="Gene3D" id="2.10.109.10">
    <property type="entry name" value="Umud Fragment, subunit A"/>
    <property type="match status" value="1"/>
</dbReference>
<feature type="active site" description="For autocatalytic cleavage activity" evidence="12">
    <location>
        <position position="169"/>
    </location>
</feature>
<dbReference type="InterPro" id="IPR036286">
    <property type="entry name" value="LexA/Signal_pep-like_sf"/>
</dbReference>
<dbReference type="Gene3D" id="1.10.10.10">
    <property type="entry name" value="Winged helix-like DNA-binding domain superfamily/Winged helix DNA-binding domain"/>
    <property type="match status" value="1"/>
</dbReference>
<evidence type="ECO:0000256" key="11">
    <source>
        <dbReference type="ARBA" id="ARBA00023236"/>
    </source>
</evidence>
<dbReference type="GO" id="GO:0006281">
    <property type="term" value="P:DNA repair"/>
    <property type="evidence" value="ECO:0007669"/>
    <property type="project" value="UniProtKB-UniRule"/>
</dbReference>
<dbReference type="GO" id="GO:0006508">
    <property type="term" value="P:proteolysis"/>
    <property type="evidence" value="ECO:0007669"/>
    <property type="project" value="InterPro"/>
</dbReference>
<keyword evidence="10 12" id="KW-0234">DNA repair</keyword>
<name>A0A9W6B208_9LACO</name>
<dbReference type="InterPro" id="IPR006197">
    <property type="entry name" value="Peptidase_S24_LexA"/>
</dbReference>
<keyword evidence="11 12" id="KW-0742">SOS response</keyword>
<keyword evidence="6 12" id="KW-0068">Autocatalytic cleavage</keyword>
<dbReference type="GO" id="GO:0003677">
    <property type="term" value="F:DNA binding"/>
    <property type="evidence" value="ECO:0007669"/>
    <property type="project" value="UniProtKB-UniRule"/>
</dbReference>
<dbReference type="PANTHER" id="PTHR33516:SF2">
    <property type="entry name" value="LEXA REPRESSOR-RELATED"/>
    <property type="match status" value="1"/>
</dbReference>
<evidence type="ECO:0000256" key="1">
    <source>
        <dbReference type="ARBA" id="ARBA00007484"/>
    </source>
</evidence>
<dbReference type="InterPro" id="IPR015927">
    <property type="entry name" value="Peptidase_S24_S26A/B/C"/>
</dbReference>
<sequence>MENIKPSEKQLQILNFIWKFQKENNYPPTIREICDEFNIYSTATAHGYIKRLIKNKYLLKKPVKNRALDITKLGLETLNVQVESNEMPILGEVAAGMPINAIQNIEGYFPIPFEHQYLKESLFMLKIKGSSMVKAGILDHDYVIVRKQPTAENGEIVIAMTKQNEVTCKRFFKERSYYRLQPENDEMKPIYLYQVTIIGKVISVYRNKVA</sequence>
<keyword evidence="2 12" id="KW-0678">Repressor</keyword>
<dbReference type="InterPro" id="IPR006199">
    <property type="entry name" value="LexA_DNA-bd_dom"/>
</dbReference>
<reference evidence="16" key="2">
    <citation type="journal article" date="2023" name="PLoS ONE">
        <title>Philodulcilactobacillus myokoensis gen. nov., sp. nov., a fructophilic, acidophilic, and agar-phobic lactic acid bacterium isolated from fermented vegetable extracts.</title>
        <authorList>
            <person name="Kouya T."/>
            <person name="Ishiyama Y."/>
            <person name="Ohashi S."/>
            <person name="Kumakubo R."/>
            <person name="Yamazaki T."/>
            <person name="Otaki T."/>
        </authorList>
    </citation>
    <scope>NUCLEOTIDE SEQUENCE</scope>
    <source>
        <strain evidence="16">WR16-4</strain>
    </source>
</reference>
<comment type="subunit">
    <text evidence="12">Homodimer.</text>
</comment>
<dbReference type="FunFam" id="2.10.109.10:FF:000001">
    <property type="entry name" value="LexA repressor"/>
    <property type="match status" value="1"/>
</dbReference>
<dbReference type="InterPro" id="IPR036388">
    <property type="entry name" value="WH-like_DNA-bd_sf"/>
</dbReference>
<keyword evidence="7 12" id="KW-0805">Transcription regulation</keyword>
<dbReference type="NCBIfam" id="TIGR00498">
    <property type="entry name" value="lexA"/>
    <property type="match status" value="1"/>
</dbReference>
<dbReference type="EC" id="3.4.21.88" evidence="12"/>
<dbReference type="InterPro" id="IPR006200">
    <property type="entry name" value="LexA"/>
</dbReference>
<feature type="DNA-binding region" description="H-T-H motif" evidence="12">
    <location>
        <begin position="30"/>
        <end position="50"/>
    </location>
</feature>
<dbReference type="GO" id="GO:0009432">
    <property type="term" value="P:SOS response"/>
    <property type="evidence" value="ECO:0007669"/>
    <property type="project" value="UniProtKB-UniRule"/>
</dbReference>
<evidence type="ECO:0000256" key="12">
    <source>
        <dbReference type="HAMAP-Rule" id="MF_00015"/>
    </source>
</evidence>
<reference evidence="16" key="1">
    <citation type="submission" date="2022-07" db="EMBL/GenBank/DDBJ databases">
        <authorList>
            <person name="Kouya T."/>
            <person name="Ishiyama Y."/>
        </authorList>
    </citation>
    <scope>NUCLEOTIDE SEQUENCE</scope>
    <source>
        <strain evidence="16">WR16-4</strain>
    </source>
</reference>
<proteinExistence type="inferred from homology"/>
<evidence type="ECO:0000313" key="16">
    <source>
        <dbReference type="EMBL" id="GLB46963.1"/>
    </source>
</evidence>